<organism evidence="1">
    <name type="scientific">Streptomyces sp. Y1</name>
    <dbReference type="NCBI Taxonomy" id="3238634"/>
    <lineage>
        <taxon>Bacteria</taxon>
        <taxon>Bacillati</taxon>
        <taxon>Actinomycetota</taxon>
        <taxon>Actinomycetes</taxon>
        <taxon>Kitasatosporales</taxon>
        <taxon>Streptomycetaceae</taxon>
        <taxon>Streptomyces</taxon>
    </lineage>
</organism>
<protein>
    <submittedName>
        <fullName evidence="1">Uncharacterized protein</fullName>
    </submittedName>
</protein>
<dbReference type="EMBL" id="CP163445">
    <property type="protein sequence ID" value="XDQ79391.1"/>
    <property type="molecule type" value="Genomic_DNA"/>
</dbReference>
<proteinExistence type="predicted"/>
<reference evidence="1" key="1">
    <citation type="submission" date="2024-07" db="EMBL/GenBank/DDBJ databases">
        <authorList>
            <person name="Yu S.T."/>
        </authorList>
    </citation>
    <scope>NUCLEOTIDE SEQUENCE</scope>
    <source>
        <strain evidence="1">Y1</strain>
    </source>
</reference>
<dbReference type="AlphaFoldDB" id="A0AB39TJW4"/>
<evidence type="ECO:0000313" key="1">
    <source>
        <dbReference type="EMBL" id="XDQ79391.1"/>
    </source>
</evidence>
<sequence>MGLDFSHTEAHWSYSGFNRFREQIAAREGIDLAQMEGFRSWRDERPRISWDTVTTPLKPLLNHSDCDGELTPEECRAVAARLREVVKAIWPEDCYDREHGLLLADGLDAAAAANESFEFC</sequence>
<name>A0AB39TJW4_9ACTN</name>
<dbReference type="RefSeq" id="WP_369183304.1">
    <property type="nucleotide sequence ID" value="NZ_CP163445.1"/>
</dbReference>
<gene>
    <name evidence="1" type="ORF">AB2U05_13435</name>
</gene>
<accession>A0AB39TJW4</accession>